<dbReference type="EC" id="6.2.1.3" evidence="4"/>
<dbReference type="InterPro" id="IPR000873">
    <property type="entry name" value="AMP-dep_synth/lig_dom"/>
</dbReference>
<feature type="domain" description="AMP-dependent synthetase/ligase" evidence="3">
    <location>
        <begin position="13"/>
        <end position="430"/>
    </location>
</feature>
<evidence type="ECO:0000313" key="5">
    <source>
        <dbReference type="Proteomes" id="UP001281761"/>
    </source>
</evidence>
<dbReference type="InterPro" id="IPR042099">
    <property type="entry name" value="ANL_N_sf"/>
</dbReference>
<dbReference type="EMBL" id="JARBJD010000011">
    <property type="protein sequence ID" value="KAK2962308.1"/>
    <property type="molecule type" value="Genomic_DNA"/>
</dbReference>
<keyword evidence="2" id="KW-0067">ATP-binding</keyword>
<name>A0ABQ9YEX4_9EUKA</name>
<reference evidence="4 5" key="1">
    <citation type="journal article" date="2022" name="bioRxiv">
        <title>Genomics of Preaxostyla Flagellates Illuminates Evolutionary Transitions and the Path Towards Mitochondrial Loss.</title>
        <authorList>
            <person name="Novak L.V.F."/>
            <person name="Treitli S.C."/>
            <person name="Pyrih J."/>
            <person name="Halakuc P."/>
            <person name="Pipaliya S.V."/>
            <person name="Vacek V."/>
            <person name="Brzon O."/>
            <person name="Soukal P."/>
            <person name="Eme L."/>
            <person name="Dacks J.B."/>
            <person name="Karnkowska A."/>
            <person name="Elias M."/>
            <person name="Hampl V."/>
        </authorList>
    </citation>
    <scope>NUCLEOTIDE SEQUENCE [LARGE SCALE GENOMIC DNA]</scope>
    <source>
        <strain evidence="4">NAU3</strain>
        <tissue evidence="4">Gut</tissue>
    </source>
</reference>
<dbReference type="Pfam" id="PF00501">
    <property type="entry name" value="AMP-binding"/>
    <property type="match status" value="1"/>
</dbReference>
<evidence type="ECO:0000256" key="2">
    <source>
        <dbReference type="ARBA" id="ARBA00022840"/>
    </source>
</evidence>
<evidence type="ECO:0000259" key="3">
    <source>
        <dbReference type="Pfam" id="PF00501"/>
    </source>
</evidence>
<protein>
    <submittedName>
        <fullName evidence="4">Long chain acyl-CoA synthetase 5</fullName>
        <ecNumber evidence="4">6.2.1.3</ecNumber>
    </submittedName>
</protein>
<organism evidence="4 5">
    <name type="scientific">Blattamonas nauphoetae</name>
    <dbReference type="NCBI Taxonomy" id="2049346"/>
    <lineage>
        <taxon>Eukaryota</taxon>
        <taxon>Metamonada</taxon>
        <taxon>Preaxostyla</taxon>
        <taxon>Oxymonadida</taxon>
        <taxon>Blattamonas</taxon>
    </lineage>
</organism>
<keyword evidence="1" id="KW-0547">Nucleotide-binding</keyword>
<proteinExistence type="predicted"/>
<accession>A0ABQ9YEX4</accession>
<dbReference type="InterPro" id="IPR020845">
    <property type="entry name" value="AMP-binding_CS"/>
</dbReference>
<evidence type="ECO:0000256" key="1">
    <source>
        <dbReference type="ARBA" id="ARBA00022741"/>
    </source>
</evidence>
<keyword evidence="5" id="KW-1185">Reference proteome</keyword>
<dbReference type="PANTHER" id="PTHR43272">
    <property type="entry name" value="LONG-CHAIN-FATTY-ACID--COA LIGASE"/>
    <property type="match status" value="1"/>
</dbReference>
<dbReference type="GO" id="GO:0004467">
    <property type="term" value="F:long-chain fatty acid-CoA ligase activity"/>
    <property type="evidence" value="ECO:0007669"/>
    <property type="project" value="UniProtKB-EC"/>
</dbReference>
<gene>
    <name evidence="4" type="ORF">BLNAU_2551</name>
</gene>
<evidence type="ECO:0000313" key="4">
    <source>
        <dbReference type="EMBL" id="KAK2962308.1"/>
    </source>
</evidence>
<sequence>MAIRKFLENGKRGEYIWEDYETVFHKMKALALGLKELGLKKGDRIGIMSVNRPEWTILDMACTAIGCISVPIYDSYGPDNCEYIMTTTETVCVFCAMKTFDFIKEATERCSFVSNVVLFDGTPTDDNFITSNHLPKQSASRSIDSCGFTYFFSEVIAKGEALLKANPSIAVQDPSVQPTDMTTIIFTSGTSGRPKGAMLSHSNLLNGGWSYMIRKTFITKQDTIISYLPLAHVFERSIEIFALTSGIGIGYFSGSIPHLTEDIALLKPTLFPAVPRVLIKVYSTIIDTIEKSGTFKKTLFKTALYLKEKSIYNDWPLGFLADPIFEVVKKKFGGNLRIIFVGSAPLNPKIGHFLNLVLGARVLEGYGQTEACGASFSMGEQDHFYGSVGHLLAGVEAKLESVQEMGYFAEDTPPKGELLLRGKSVFLGYWNDAEATKKTLVDGWLHTGDVGMWLPNGQLKIIDRLKNVFKLQQGEFVYVEDIEGCLSSSSVVAQIVVHGDSLMSGLVAVIHPNRAGMFAFAKEHGLIEADSEETNAVFEELCARKECKTFILGHVRDTLKAAGRKGYEIPVDAIITPIECTIENGQLTPSYKYKRDAIKTAYANELEAMCSKLR</sequence>
<dbReference type="PANTHER" id="PTHR43272:SF33">
    <property type="entry name" value="AMP-BINDING DOMAIN-CONTAINING PROTEIN-RELATED"/>
    <property type="match status" value="1"/>
</dbReference>
<dbReference type="Gene3D" id="3.40.50.12780">
    <property type="entry name" value="N-terminal domain of ligase-like"/>
    <property type="match status" value="1"/>
</dbReference>
<dbReference type="PROSITE" id="PS00455">
    <property type="entry name" value="AMP_BINDING"/>
    <property type="match status" value="1"/>
</dbReference>
<dbReference type="Proteomes" id="UP001281761">
    <property type="component" value="Unassembled WGS sequence"/>
</dbReference>
<keyword evidence="4" id="KW-0436">Ligase</keyword>
<dbReference type="SUPFAM" id="SSF56801">
    <property type="entry name" value="Acetyl-CoA synthetase-like"/>
    <property type="match status" value="1"/>
</dbReference>
<comment type="caution">
    <text evidence="4">The sequence shown here is derived from an EMBL/GenBank/DDBJ whole genome shotgun (WGS) entry which is preliminary data.</text>
</comment>